<dbReference type="RefSeq" id="WP_254084039.1">
    <property type="nucleotide sequence ID" value="NZ_JAHESE010000006.1"/>
</dbReference>
<reference evidence="3 4" key="1">
    <citation type="submission" date="2021-05" db="EMBL/GenBank/DDBJ databases">
        <title>A Polyphasic approach of four new species of the genus Ohtaekwangia: Ohtaekwangia histidinii sp. nov., Ohtaekwangia cretensis sp. nov., Ohtaekwangia indiensis sp. nov., Ohtaekwangia reichenbachii sp. nov. from diverse environment.</title>
        <authorList>
            <person name="Octaviana S."/>
        </authorList>
    </citation>
    <scope>NUCLEOTIDE SEQUENCE [LARGE SCALE GENOMIC DNA]</scope>
    <source>
        <strain evidence="3 4">PWU5</strain>
    </source>
</reference>
<sequence length="455" mass="51845">MIIRKNTKAFKSIVEIITACDQRADRNKLIRLYITKAGHTVEDRISIEAIEEETDVFYNLTFAAVIENLKSSDHQLHGSDDIPGLYFFHTTSNKVWDQNPFEFDDRVTKEFADLEQLPVTRKKGTPIKPPAPAKQKGKAQKKEAARKSAPKQPAYKLKQKIEFTDLNKVVFKRSGLTKRDILDYYNNIADYILPYLKDRPQLIRLRSERGGLNEYRSAEELTSGADDLPTSIQTTIAHGKTKQNVLVCNTKDHLLYYIERGAVDFYPQLVRIKSPSYPDYCVIGIEAGGNTPDKVIDVARMAHHMLTALNVPSFIKTDGVSGFQVYIPLDGKSNFDDSLTLAQNICRLILLKFPERAILREPGEYSLGKIILDYHLNEDQQAIIAPYALAADTATVATPLYWEEVTKGLSIEKLQYKTLLKRLKETGDPFDDFFKKRINAKEIAGYIEKYYAFLF</sequence>
<dbReference type="Pfam" id="PF21686">
    <property type="entry name" value="LigD_Prim-Pol"/>
    <property type="match status" value="1"/>
</dbReference>
<dbReference type="EMBL" id="JAHESE010000006">
    <property type="protein sequence ID" value="MBT1708448.1"/>
    <property type="molecule type" value="Genomic_DNA"/>
</dbReference>
<keyword evidence="4" id="KW-1185">Reference proteome</keyword>
<evidence type="ECO:0000313" key="4">
    <source>
        <dbReference type="Proteomes" id="UP001319080"/>
    </source>
</evidence>
<proteinExistence type="predicted"/>
<organism evidence="3 4">
    <name type="scientific">Dawidia cretensis</name>
    <dbReference type="NCBI Taxonomy" id="2782350"/>
    <lineage>
        <taxon>Bacteria</taxon>
        <taxon>Pseudomonadati</taxon>
        <taxon>Bacteroidota</taxon>
        <taxon>Cytophagia</taxon>
        <taxon>Cytophagales</taxon>
        <taxon>Chryseotaleaceae</taxon>
        <taxon>Dawidia</taxon>
    </lineage>
</organism>
<feature type="region of interest" description="Disordered" evidence="1">
    <location>
        <begin position="119"/>
        <end position="153"/>
    </location>
</feature>
<accession>A0AAP2GTN3</accession>
<dbReference type="Gene3D" id="3.90.920.10">
    <property type="entry name" value="DNA primase, PRIM domain"/>
    <property type="match status" value="1"/>
</dbReference>
<protein>
    <recommendedName>
        <fullName evidence="2">DNA ligase D polymerase domain-containing protein</fullName>
    </recommendedName>
</protein>
<evidence type="ECO:0000256" key="1">
    <source>
        <dbReference type="SAM" id="MobiDB-lite"/>
    </source>
</evidence>
<gene>
    <name evidence="3" type="ORF">KK062_09445</name>
</gene>
<comment type="caution">
    <text evidence="3">The sequence shown here is derived from an EMBL/GenBank/DDBJ whole genome shotgun (WGS) entry which is preliminary data.</text>
</comment>
<dbReference type="InterPro" id="IPR014145">
    <property type="entry name" value="LigD_pol_dom"/>
</dbReference>
<dbReference type="InterPro" id="IPR052171">
    <property type="entry name" value="NHEJ_LigD"/>
</dbReference>
<evidence type="ECO:0000259" key="2">
    <source>
        <dbReference type="Pfam" id="PF21686"/>
    </source>
</evidence>
<dbReference type="PANTHER" id="PTHR42705">
    <property type="entry name" value="BIFUNCTIONAL NON-HOMOLOGOUS END JOINING PROTEIN LIGD"/>
    <property type="match status" value="1"/>
</dbReference>
<dbReference type="PANTHER" id="PTHR42705:SF2">
    <property type="entry name" value="BIFUNCTIONAL NON-HOMOLOGOUS END JOINING PROTEIN LIGD"/>
    <property type="match status" value="1"/>
</dbReference>
<dbReference type="AlphaFoldDB" id="A0AAP2GTN3"/>
<name>A0AAP2GTN3_9BACT</name>
<evidence type="ECO:0000313" key="3">
    <source>
        <dbReference type="EMBL" id="MBT1708448.1"/>
    </source>
</evidence>
<feature type="domain" description="DNA ligase D polymerase" evidence="2">
    <location>
        <begin position="177"/>
        <end position="430"/>
    </location>
</feature>
<dbReference type="Proteomes" id="UP001319080">
    <property type="component" value="Unassembled WGS sequence"/>
</dbReference>